<dbReference type="Pfam" id="PF01522">
    <property type="entry name" value="Polysacc_deac_1"/>
    <property type="match status" value="1"/>
</dbReference>
<gene>
    <name evidence="3" type="ORF">P6N53_10680</name>
</gene>
<dbReference type="InterPro" id="IPR002509">
    <property type="entry name" value="NODB_dom"/>
</dbReference>
<evidence type="ECO:0000313" key="3">
    <source>
        <dbReference type="EMBL" id="MDO7787682.1"/>
    </source>
</evidence>
<dbReference type="GO" id="GO:0005975">
    <property type="term" value="P:carbohydrate metabolic process"/>
    <property type="evidence" value="ECO:0007669"/>
    <property type="project" value="InterPro"/>
</dbReference>
<dbReference type="PROSITE" id="PS51257">
    <property type="entry name" value="PROKAR_LIPOPROTEIN"/>
    <property type="match status" value="1"/>
</dbReference>
<dbReference type="PROSITE" id="PS51677">
    <property type="entry name" value="NODB"/>
    <property type="match status" value="1"/>
</dbReference>
<dbReference type="InterPro" id="IPR050248">
    <property type="entry name" value="Polysacc_deacetylase_ArnD"/>
</dbReference>
<sequence>MKKTIIVIVFLLFTMFATGCDDLSTITAPVTKYAMNEPTTNIVPLNISTPEASQPAIEADKEVPEISEVPEIPEMPQPPQPVKETYLPEGAKAIRKGDTERPVVYLTFDGGQPTEPVDDFLDILEANEVKATFFITGNYFSRDALKESILRMVEEGHSVGNHTATHPSLPRLSPQEIEEEINFVGLNFRQLTGQDMTLLRPPYGDYSDQTLAIANELGYKTILWSVDYRDWQTLKGGPEEAYTHVMEHLHNGAIILMHLNSKDSLAALDKIIKELKLRGFQMEAL</sequence>
<feature type="chain" id="PRO_5043667324" evidence="1">
    <location>
        <begin position="20"/>
        <end position="285"/>
    </location>
</feature>
<evidence type="ECO:0000313" key="4">
    <source>
        <dbReference type="Proteomes" id="UP001172911"/>
    </source>
</evidence>
<keyword evidence="1" id="KW-0732">Signal</keyword>
<dbReference type="EMBL" id="JARPTC010000015">
    <property type="protein sequence ID" value="MDO7787682.1"/>
    <property type="molecule type" value="Genomic_DNA"/>
</dbReference>
<feature type="domain" description="NodB homology" evidence="2">
    <location>
        <begin position="102"/>
        <end position="283"/>
    </location>
</feature>
<keyword evidence="4" id="KW-1185">Reference proteome</keyword>
<evidence type="ECO:0000256" key="1">
    <source>
        <dbReference type="SAM" id="SignalP"/>
    </source>
</evidence>
<dbReference type="PANTHER" id="PTHR10587:SF78">
    <property type="entry name" value="PEPTIDOGLYCAN-N-ACETYLMURAMIC ACID DEACETYLASE PDAA"/>
    <property type="match status" value="1"/>
</dbReference>
<dbReference type="AlphaFoldDB" id="A0AAW7ZD86"/>
<reference evidence="3" key="2">
    <citation type="submission" date="2023-03" db="EMBL/GenBank/DDBJ databases">
        <authorList>
            <person name="Zhang Z."/>
        </authorList>
    </citation>
    <scope>NUCLEOTIDE SEQUENCE</scope>
    <source>
        <strain evidence="3">DSA</strain>
    </source>
</reference>
<protein>
    <submittedName>
        <fullName evidence="3">Polysaccharide deacetylase family protein</fullName>
    </submittedName>
</protein>
<comment type="caution">
    <text evidence="3">The sequence shown here is derived from an EMBL/GenBank/DDBJ whole genome shotgun (WGS) entry which is preliminary data.</text>
</comment>
<feature type="signal peptide" evidence="1">
    <location>
        <begin position="1"/>
        <end position="19"/>
    </location>
</feature>
<dbReference type="SUPFAM" id="SSF88713">
    <property type="entry name" value="Glycoside hydrolase/deacetylase"/>
    <property type="match status" value="1"/>
</dbReference>
<proteinExistence type="predicted"/>
<dbReference type="InterPro" id="IPR011330">
    <property type="entry name" value="Glyco_hydro/deAcase_b/a-brl"/>
</dbReference>
<dbReference type="GO" id="GO:0016810">
    <property type="term" value="F:hydrolase activity, acting on carbon-nitrogen (but not peptide) bonds"/>
    <property type="evidence" value="ECO:0007669"/>
    <property type="project" value="InterPro"/>
</dbReference>
<name>A0AAW7ZD86_9FIRM</name>
<accession>A0AAW7ZD86</accession>
<reference evidence="3" key="1">
    <citation type="journal article" date="2023" name="J. Hazard. Mater.">
        <title>Anaerobic biodegradation of pyrene and benzo[a]pyrene by a new sulfate-reducing Desulforamulus aquiferis strain DSA.</title>
        <authorList>
            <person name="Zhang Z."/>
            <person name="Sun J."/>
            <person name="Gong X."/>
            <person name="Wang C."/>
            <person name="Wang H."/>
        </authorList>
    </citation>
    <scope>NUCLEOTIDE SEQUENCE</scope>
    <source>
        <strain evidence="3">DSA</strain>
    </source>
</reference>
<organism evidence="3 4">
    <name type="scientific">Desulforamulus aquiferis</name>
    <dbReference type="NCBI Taxonomy" id="1397668"/>
    <lineage>
        <taxon>Bacteria</taxon>
        <taxon>Bacillati</taxon>
        <taxon>Bacillota</taxon>
        <taxon>Clostridia</taxon>
        <taxon>Eubacteriales</taxon>
        <taxon>Peptococcaceae</taxon>
        <taxon>Desulforamulus</taxon>
    </lineage>
</organism>
<dbReference type="Proteomes" id="UP001172911">
    <property type="component" value="Unassembled WGS sequence"/>
</dbReference>
<dbReference type="GO" id="GO:0016020">
    <property type="term" value="C:membrane"/>
    <property type="evidence" value="ECO:0007669"/>
    <property type="project" value="TreeGrafter"/>
</dbReference>
<evidence type="ECO:0000259" key="2">
    <source>
        <dbReference type="PROSITE" id="PS51677"/>
    </source>
</evidence>
<dbReference type="PANTHER" id="PTHR10587">
    <property type="entry name" value="GLYCOSYL TRANSFERASE-RELATED"/>
    <property type="match status" value="1"/>
</dbReference>
<dbReference type="Gene3D" id="3.20.20.370">
    <property type="entry name" value="Glycoside hydrolase/deacetylase"/>
    <property type="match status" value="1"/>
</dbReference>
<dbReference type="RefSeq" id="WP_304542917.1">
    <property type="nucleotide sequence ID" value="NZ_JARPTC010000015.1"/>
</dbReference>